<dbReference type="InterPro" id="IPR029058">
    <property type="entry name" value="AB_hydrolase_fold"/>
</dbReference>
<comment type="similarity">
    <text evidence="1">Belongs to the peptidase S33 family.</text>
</comment>
<evidence type="ECO:0000256" key="1">
    <source>
        <dbReference type="ARBA" id="ARBA00010088"/>
    </source>
</evidence>
<dbReference type="PANTHER" id="PTHR43248:SF25">
    <property type="entry name" value="AB HYDROLASE-1 DOMAIN-CONTAINING PROTEIN-RELATED"/>
    <property type="match status" value="1"/>
</dbReference>
<feature type="domain" description="AB hydrolase-1" evidence="4">
    <location>
        <begin position="85"/>
        <end position="254"/>
    </location>
</feature>
<dbReference type="Proteomes" id="UP001465976">
    <property type="component" value="Unassembled WGS sequence"/>
</dbReference>
<dbReference type="InterPro" id="IPR013595">
    <property type="entry name" value="Pept_S33_TAP-like_C"/>
</dbReference>
<evidence type="ECO:0008006" key="8">
    <source>
        <dbReference type="Google" id="ProtNLM"/>
    </source>
</evidence>
<feature type="domain" description="Peptidase S33 tripeptidyl aminopeptidase-like C-terminal" evidence="5">
    <location>
        <begin position="404"/>
        <end position="502"/>
    </location>
</feature>
<comment type="caution">
    <text evidence="6">The sequence shown here is derived from an EMBL/GenBank/DDBJ whole genome shotgun (WGS) entry which is preliminary data.</text>
</comment>
<feature type="chain" id="PRO_5045044718" description="Alpha/beta-hydrolase" evidence="3">
    <location>
        <begin position="21"/>
        <end position="545"/>
    </location>
</feature>
<dbReference type="Gene3D" id="3.40.50.1820">
    <property type="entry name" value="alpha/beta hydrolase"/>
    <property type="match status" value="1"/>
</dbReference>
<dbReference type="SUPFAM" id="SSF53474">
    <property type="entry name" value="alpha/beta-Hydrolases"/>
    <property type="match status" value="1"/>
</dbReference>
<organism evidence="6 7">
    <name type="scientific">Marasmius crinis-equi</name>
    <dbReference type="NCBI Taxonomy" id="585013"/>
    <lineage>
        <taxon>Eukaryota</taxon>
        <taxon>Fungi</taxon>
        <taxon>Dikarya</taxon>
        <taxon>Basidiomycota</taxon>
        <taxon>Agaricomycotina</taxon>
        <taxon>Agaricomycetes</taxon>
        <taxon>Agaricomycetidae</taxon>
        <taxon>Agaricales</taxon>
        <taxon>Marasmiineae</taxon>
        <taxon>Marasmiaceae</taxon>
        <taxon>Marasmius</taxon>
    </lineage>
</organism>
<keyword evidence="2" id="KW-0378">Hydrolase</keyword>
<evidence type="ECO:0000259" key="4">
    <source>
        <dbReference type="Pfam" id="PF00561"/>
    </source>
</evidence>
<proteinExistence type="inferred from homology"/>
<name>A0ABR3FJ12_9AGAR</name>
<dbReference type="InterPro" id="IPR000073">
    <property type="entry name" value="AB_hydrolase_1"/>
</dbReference>
<dbReference type="EMBL" id="JBAHYK010000312">
    <property type="protein sequence ID" value="KAL0575361.1"/>
    <property type="molecule type" value="Genomic_DNA"/>
</dbReference>
<reference evidence="6 7" key="1">
    <citation type="submission" date="2024-02" db="EMBL/GenBank/DDBJ databases">
        <title>A draft genome for the cacao thread blight pathogen Marasmius crinis-equi.</title>
        <authorList>
            <person name="Cohen S.P."/>
            <person name="Baruah I.K."/>
            <person name="Amoako-Attah I."/>
            <person name="Bukari Y."/>
            <person name="Meinhardt L.W."/>
            <person name="Bailey B.A."/>
        </authorList>
    </citation>
    <scope>NUCLEOTIDE SEQUENCE [LARGE SCALE GENOMIC DNA]</scope>
    <source>
        <strain evidence="6 7">GH-76</strain>
    </source>
</reference>
<dbReference type="InterPro" id="IPR051601">
    <property type="entry name" value="Serine_prot/Carboxylest_S33"/>
</dbReference>
<protein>
    <recommendedName>
        <fullName evidence="8">Alpha/beta-hydrolase</fullName>
    </recommendedName>
</protein>
<keyword evidence="7" id="KW-1185">Reference proteome</keyword>
<evidence type="ECO:0000313" key="7">
    <source>
        <dbReference type="Proteomes" id="UP001465976"/>
    </source>
</evidence>
<evidence type="ECO:0000256" key="3">
    <source>
        <dbReference type="SAM" id="SignalP"/>
    </source>
</evidence>
<feature type="signal peptide" evidence="3">
    <location>
        <begin position="1"/>
        <end position="20"/>
    </location>
</feature>
<dbReference type="Pfam" id="PF00561">
    <property type="entry name" value="Abhydrolase_1"/>
    <property type="match status" value="1"/>
</dbReference>
<evidence type="ECO:0000259" key="5">
    <source>
        <dbReference type="Pfam" id="PF08386"/>
    </source>
</evidence>
<dbReference type="PANTHER" id="PTHR43248">
    <property type="entry name" value="2-SUCCINYL-6-HYDROXY-2,4-CYCLOHEXADIENE-1-CARBOXYLATE SYNTHASE"/>
    <property type="match status" value="1"/>
</dbReference>
<dbReference type="Pfam" id="PF08386">
    <property type="entry name" value="Abhydrolase_4"/>
    <property type="match status" value="1"/>
</dbReference>
<gene>
    <name evidence="6" type="ORF">V5O48_006612</name>
</gene>
<keyword evidence="3" id="KW-0732">Signal</keyword>
<evidence type="ECO:0000313" key="6">
    <source>
        <dbReference type="EMBL" id="KAL0575361.1"/>
    </source>
</evidence>
<evidence type="ECO:0000256" key="2">
    <source>
        <dbReference type="ARBA" id="ARBA00022801"/>
    </source>
</evidence>
<sequence>MRLTTTFLGSAVFLCALTSAQDVSWPWDKINPSDSLDWVPCLNDLQCARFNVPLNYSDPSVGTATIAMARIPSNLSSDDPSYRGPLLFNPGGPGSSGIDFMINNGRQLAALLPVFDFVSFDPREIEKAQWDLNNPVANGVNGTGIQDGIPRLWAQSQVLGQLARDRDTSGTLKYMTTDNVARDMMKVVEAHNRTKINFYGISYGTALGATLAAMFPDRIERLILDGVLETNAYYSGDWSVQLETADKALQLFFDECFQVGPDKCAFHASSSDEIKKNVFDLLEAVRLNPVPVYDGPTSAYGIIDYAALKMALQQVTRSPYFGDYPLLAEGLASLKSGNGSAIFELLAQEVYGTNANESALNAAYTIERTRETEIAVSCSDMQEITDKPADLLAYFEKINNISVFVDFLLPQRIRCSGWKIHPQHFTGPITGNTSFPILFIANTADPVTPVSTAKSMSERFPGSVVSIQDSGAHTSISAPSQCTIGRIVDYLINGKLPEADSASCPVDVKPFEPLLGLPAKRDLGRRLGGPLGGMGKRRAAQNYLL</sequence>
<accession>A0ABR3FJ12</accession>